<gene>
    <name evidence="2" type="ORF">ACFFTL_19385</name>
</gene>
<organism evidence="2 3">
    <name type="scientific">Streptomyces yanii</name>
    <dbReference type="NCBI Taxonomy" id="78510"/>
    <lineage>
        <taxon>Bacteria</taxon>
        <taxon>Bacillati</taxon>
        <taxon>Actinomycetota</taxon>
        <taxon>Actinomycetes</taxon>
        <taxon>Kitasatosporales</taxon>
        <taxon>Streptomycetaceae</taxon>
        <taxon>Streptomyces</taxon>
    </lineage>
</organism>
<evidence type="ECO:0000313" key="2">
    <source>
        <dbReference type="EMBL" id="MFB9574390.1"/>
    </source>
</evidence>
<comment type="caution">
    <text evidence="2">The sequence shown here is derived from an EMBL/GenBank/DDBJ whole genome shotgun (WGS) entry which is preliminary data.</text>
</comment>
<reference evidence="2 3" key="1">
    <citation type="submission" date="2024-09" db="EMBL/GenBank/DDBJ databases">
        <authorList>
            <person name="Sun Q."/>
            <person name="Mori K."/>
        </authorList>
    </citation>
    <scope>NUCLEOTIDE SEQUENCE [LARGE SCALE GENOMIC DNA]</scope>
    <source>
        <strain evidence="2 3">JCM 3331</strain>
    </source>
</reference>
<dbReference type="Pfam" id="PF13006">
    <property type="entry name" value="Nterm_IS4"/>
    <property type="match status" value="1"/>
</dbReference>
<protein>
    <submittedName>
        <fullName evidence="2">Transposase domain-containing protein</fullName>
    </submittedName>
</protein>
<proteinExistence type="predicted"/>
<accession>A0ABV5R964</accession>
<evidence type="ECO:0000259" key="1">
    <source>
        <dbReference type="Pfam" id="PF13006"/>
    </source>
</evidence>
<feature type="domain" description="Transposase IS4 N-terminal" evidence="1">
    <location>
        <begin position="4"/>
        <end position="97"/>
    </location>
</feature>
<dbReference type="Proteomes" id="UP001589710">
    <property type="component" value="Unassembled WGS sequence"/>
</dbReference>
<name>A0ABV5R964_9ACTN</name>
<dbReference type="EMBL" id="JBHMCG010000095">
    <property type="protein sequence ID" value="MFB9574390.1"/>
    <property type="molecule type" value="Genomic_DNA"/>
</dbReference>
<keyword evidence="3" id="KW-1185">Reference proteome</keyword>
<sequence length="173" mass="18518">MFAPGHLGELTQIVPFEMVDAALTETGAVQQRLRKIPARVVVYLLLAAALFEDCGYLAVWRKLTAALEAIPVAKVTGTALWDARTRLGVRPMRALFDLLRGPATAIRTVGARFKGLLTVAIDGTYLDVPDSPLHRARLSKGTNQYAASGYPQICLTALVACGTRAVLDACGVP</sequence>
<evidence type="ECO:0000313" key="3">
    <source>
        <dbReference type="Proteomes" id="UP001589710"/>
    </source>
</evidence>
<dbReference type="RefSeq" id="WP_345515893.1">
    <property type="nucleotide sequence ID" value="NZ_BAAAXD010000034.1"/>
</dbReference>
<dbReference type="InterPro" id="IPR024473">
    <property type="entry name" value="Transposases_IS4_N"/>
</dbReference>